<feature type="transmembrane region" description="Helical" evidence="2">
    <location>
        <begin position="691"/>
        <end position="714"/>
    </location>
</feature>
<feature type="transmembrane region" description="Helical" evidence="2">
    <location>
        <begin position="203"/>
        <end position="222"/>
    </location>
</feature>
<reference evidence="4" key="2">
    <citation type="submission" date="2020-10" db="EMBL/GenBank/DDBJ databases">
        <authorList>
            <person name="Scholz U."/>
            <person name="Mascher M."/>
            <person name="Fiebig A."/>
        </authorList>
    </citation>
    <scope>NUCLEOTIDE SEQUENCE [LARGE SCALE GENOMIC DNA]</scope>
    <source>
        <strain evidence="4">cv. Morex</strain>
    </source>
</reference>
<dbReference type="InterPro" id="IPR026961">
    <property type="entry name" value="PGG_dom"/>
</dbReference>
<feature type="domain" description="PGG" evidence="3">
    <location>
        <begin position="572"/>
        <end position="685"/>
    </location>
</feature>
<feature type="transmembrane region" description="Helical" evidence="2">
    <location>
        <begin position="461"/>
        <end position="480"/>
    </location>
</feature>
<feature type="domain" description="PGG" evidence="3">
    <location>
        <begin position="746"/>
        <end position="865"/>
    </location>
</feature>
<feature type="domain" description="PGG" evidence="3">
    <location>
        <begin position="41"/>
        <end position="153"/>
    </location>
</feature>
<feature type="domain" description="PGG" evidence="3">
    <location>
        <begin position="200"/>
        <end position="316"/>
    </location>
</feature>
<reference evidence="5" key="1">
    <citation type="journal article" date="2012" name="Nature">
        <title>A physical, genetic and functional sequence assembly of the barley genome.</title>
        <authorList>
            <consortium name="The International Barley Genome Sequencing Consortium"/>
            <person name="Mayer K.F."/>
            <person name="Waugh R."/>
            <person name="Brown J.W."/>
            <person name="Schulman A."/>
            <person name="Langridge P."/>
            <person name="Platzer M."/>
            <person name="Fincher G.B."/>
            <person name="Muehlbauer G.J."/>
            <person name="Sato K."/>
            <person name="Close T.J."/>
            <person name="Wise R.P."/>
            <person name="Stein N."/>
        </authorList>
    </citation>
    <scope>NUCLEOTIDE SEQUENCE [LARGE SCALE GENOMIC DNA]</scope>
    <source>
        <strain evidence="5">cv. Morex</strain>
    </source>
</reference>
<dbReference type="PANTHER" id="PTHR24177:SF375">
    <property type="entry name" value="PGG DOMAIN-CONTAINING PROTEIN"/>
    <property type="match status" value="1"/>
</dbReference>
<feature type="transmembrane region" description="Helical" evidence="2">
    <location>
        <begin position="430"/>
        <end position="449"/>
    </location>
</feature>
<feature type="transmembrane region" description="Helical" evidence="2">
    <location>
        <begin position="840"/>
        <end position="861"/>
    </location>
</feature>
<feature type="transmembrane region" description="Helical" evidence="2">
    <location>
        <begin position="49"/>
        <end position="67"/>
    </location>
</feature>
<dbReference type="Proteomes" id="UP000011116">
    <property type="component" value="Chromosome 2H"/>
</dbReference>
<feature type="transmembrane region" description="Helical" evidence="2">
    <location>
        <begin position="324"/>
        <end position="346"/>
    </location>
</feature>
<dbReference type="EnsemblPlants" id="HORVU.MOREX.r3.2HG0100820.1">
    <property type="protein sequence ID" value="HORVU.MOREX.r3.2HG0100820.1"/>
    <property type="gene ID" value="HORVU.MOREX.r3.2HG0100820"/>
</dbReference>
<proteinExistence type="predicted"/>
<organism evidence="4 5">
    <name type="scientific">Hordeum vulgare subsp. vulgare</name>
    <name type="common">Domesticated barley</name>
    <dbReference type="NCBI Taxonomy" id="112509"/>
    <lineage>
        <taxon>Eukaryota</taxon>
        <taxon>Viridiplantae</taxon>
        <taxon>Streptophyta</taxon>
        <taxon>Embryophyta</taxon>
        <taxon>Tracheophyta</taxon>
        <taxon>Spermatophyta</taxon>
        <taxon>Magnoliopsida</taxon>
        <taxon>Liliopsida</taxon>
        <taxon>Poales</taxon>
        <taxon>Poaceae</taxon>
        <taxon>BOP clade</taxon>
        <taxon>Pooideae</taxon>
        <taxon>Triticodae</taxon>
        <taxon>Triticeae</taxon>
        <taxon>Hordeinae</taxon>
        <taxon>Hordeum</taxon>
    </lineage>
</organism>
<keyword evidence="5" id="KW-1185">Reference proteome</keyword>
<reference evidence="4" key="3">
    <citation type="submission" date="2022-01" db="UniProtKB">
        <authorList>
            <consortium name="EnsemblPlants"/>
        </authorList>
    </citation>
    <scope>IDENTIFICATION</scope>
    <source>
        <strain evidence="4">subsp. vulgare</strain>
    </source>
</reference>
<keyword evidence="2" id="KW-0812">Transmembrane</keyword>
<dbReference type="PANTHER" id="PTHR24177">
    <property type="entry name" value="CASKIN"/>
    <property type="match status" value="1"/>
</dbReference>
<dbReference type="GeneID" id="123429161"/>
<feature type="transmembrane region" description="Helical" evidence="2">
    <location>
        <begin position="156"/>
        <end position="182"/>
    </location>
</feature>
<feature type="transmembrane region" description="Helical" evidence="2">
    <location>
        <begin position="486"/>
        <end position="506"/>
    </location>
</feature>
<feature type="transmembrane region" description="Helical" evidence="2">
    <location>
        <begin position="873"/>
        <end position="895"/>
    </location>
</feature>
<gene>
    <name evidence="4" type="primary">LOC123429161</name>
</gene>
<feature type="transmembrane region" description="Helical" evidence="2">
    <location>
        <begin position="130"/>
        <end position="150"/>
    </location>
</feature>
<name>A0A8I6W9D6_HORVV</name>
<evidence type="ECO:0000256" key="1">
    <source>
        <dbReference type="SAM" id="MobiDB-lite"/>
    </source>
</evidence>
<evidence type="ECO:0000313" key="5">
    <source>
        <dbReference type="Proteomes" id="UP000011116"/>
    </source>
</evidence>
<keyword evidence="2" id="KW-0472">Membrane</keyword>
<feature type="domain" description="PGG" evidence="3">
    <location>
        <begin position="375"/>
        <end position="481"/>
    </location>
</feature>
<dbReference type="Gramene" id="HORVU.MOREX.r3.2HG0100820.1">
    <property type="protein sequence ID" value="HORVU.MOREX.r3.2HG0100820.1"/>
    <property type="gene ID" value="HORVU.MOREX.r3.2HG0100820"/>
</dbReference>
<feature type="region of interest" description="Disordered" evidence="1">
    <location>
        <begin position="516"/>
        <end position="551"/>
    </location>
</feature>
<dbReference type="OrthoDB" id="656101at2759"/>
<accession>A0A8I6W9D6</accession>
<protein>
    <recommendedName>
        <fullName evidence="3">PGG domain-containing protein</fullName>
    </recommendedName>
</protein>
<dbReference type="AlphaFoldDB" id="A0A8I6W9D6"/>
<feature type="transmembrane region" description="Helical" evidence="2">
    <location>
        <begin position="292"/>
        <end position="312"/>
    </location>
</feature>
<sequence length="911" mass="99379">MVDMQCKELTSIKIMDIPYPPRPPQANQMATPNIDSISDSKLYELKEQLLLLTTLVATVTYVTGLNLPGGAWQTQHKDGNGPLAGDPILRDIHYRRYLAFYYCNGTALASSVVVCLILVMLRRDSPAWSVVLRVVMVLDLLGLMGSYAAGTCHDTFATIWAVALACPVLAYITYAFVCYLCLPLRRDNHTPRNTNRGYQEKEKIEVLMLLATFAVTISYAAGLNPPGGFWTSTMQQKDGRLLHLAGDPIMEDSALRRYRAFFVCNTTAFVASLLIILLLLDKNLSRTISARFVAVYGFIAVALLGLMGAYAAGSCRETDNTIKVLSLAAAVPLCVVLQLALNYVFYWPIKNMCDSFSEWLQRLSPGGAGALADPDLKNTRFFVMVLASFAVSITYQAGLDPPGGLWKDELNGHKIGHPVLRTTHPARYQVFFYSNSAAFVTSLVVVMMVQSKFLLKRRTLVAAMVLDLIGLVIAYAAGSSRDASTSIYVVAVACLVLSYVVVHIALGGEKENVAAAEPAPPPAAGTDGTVAPDPAATPAATSASPPPATPTAAASPVVVVVLGGEGGGRSKEQLDDKRQVLLLIAILAAALTYQAGLTPPGGFWQADDGDLGHRAGYPVLLDNYPRRYKAFFYCNAASFMASVALILLLVNRKLYRPGIRCYALHVCMAVGMFALMGAYAAGSSRHLKTSIYVLTLAIVVSASIPLQVAIFWYIRNYRRSHQRDEAAGRIRRRRTRGLDGADQEKDEELEYLMLLGVLVASVTYQSGLRPPGGLWEEGGAAGNPIMHDINKRRHDIFLYSNSTSFMASVVAIVMLLPFTLSNVEWLRRFLPSQTSNRRWPLWPVHTAILLDMLGLLVAYAAGSTRKWESSRNVIVILLPVLAYIALYAAIVAIYICNKSRTSSQLTTDNTS</sequence>
<feature type="transmembrane region" description="Helical" evidence="2">
    <location>
        <begin position="260"/>
        <end position="280"/>
    </location>
</feature>
<dbReference type="KEGG" id="hvg:123429161"/>
<feature type="transmembrane region" description="Helical" evidence="2">
    <location>
        <begin position="381"/>
        <end position="398"/>
    </location>
</feature>
<dbReference type="RefSeq" id="XP_044969157.1">
    <property type="nucleotide sequence ID" value="XM_045113222.1"/>
</dbReference>
<feature type="transmembrane region" description="Helical" evidence="2">
    <location>
        <begin position="796"/>
        <end position="820"/>
    </location>
</feature>
<dbReference type="GO" id="GO:0016020">
    <property type="term" value="C:membrane"/>
    <property type="evidence" value="ECO:0000318"/>
    <property type="project" value="GO_Central"/>
</dbReference>
<evidence type="ECO:0000259" key="3">
    <source>
        <dbReference type="Pfam" id="PF13962"/>
    </source>
</evidence>
<keyword evidence="2" id="KW-1133">Transmembrane helix</keyword>
<dbReference type="Pfam" id="PF13962">
    <property type="entry name" value="PGG"/>
    <property type="match status" value="5"/>
</dbReference>
<feature type="transmembrane region" description="Helical" evidence="2">
    <location>
        <begin position="662"/>
        <end position="679"/>
    </location>
</feature>
<dbReference type="Gramene" id="HORVU.MOREX.r2.2HG0083160.1">
    <property type="protein sequence ID" value="HORVU.MOREX.r2.2HG0083160.1"/>
    <property type="gene ID" value="HORVU.MOREX.r2.2HG0083160"/>
</dbReference>
<feature type="transmembrane region" description="Helical" evidence="2">
    <location>
        <begin position="99"/>
        <end position="121"/>
    </location>
</feature>
<feature type="compositionally biased region" description="Low complexity" evidence="1">
    <location>
        <begin position="529"/>
        <end position="543"/>
    </location>
</feature>
<feature type="transmembrane region" description="Helical" evidence="2">
    <location>
        <begin position="630"/>
        <end position="650"/>
    </location>
</feature>
<feature type="transmembrane region" description="Helical" evidence="2">
    <location>
        <begin position="580"/>
        <end position="597"/>
    </location>
</feature>
<evidence type="ECO:0000256" key="2">
    <source>
        <dbReference type="SAM" id="Phobius"/>
    </source>
</evidence>
<evidence type="ECO:0000313" key="4">
    <source>
        <dbReference type="EnsemblPlants" id="HORVU.MOREX.r3.2HG0100820.1"/>
    </source>
</evidence>